<dbReference type="PANTHER" id="PTHR42879">
    <property type="entry name" value="3-OXOACYL-(ACYL-CARRIER-PROTEIN) REDUCTASE"/>
    <property type="match status" value="1"/>
</dbReference>
<dbReference type="CDD" id="cd05233">
    <property type="entry name" value="SDR_c"/>
    <property type="match status" value="1"/>
</dbReference>
<evidence type="ECO:0000256" key="3">
    <source>
        <dbReference type="RuleBase" id="RU000363"/>
    </source>
</evidence>
<dbReference type="RefSeq" id="WP_075527607.1">
    <property type="nucleotide sequence ID" value="NZ_CP017560.1"/>
</dbReference>
<keyword evidence="5" id="KW-1185">Reference proteome</keyword>
<evidence type="ECO:0000313" key="5">
    <source>
        <dbReference type="Proteomes" id="UP000185746"/>
    </source>
</evidence>
<dbReference type="Gene3D" id="3.40.50.720">
    <property type="entry name" value="NAD(P)-binding Rossmann-like Domain"/>
    <property type="match status" value="1"/>
</dbReference>
<dbReference type="PRINTS" id="PR00080">
    <property type="entry name" value="SDRFAMILY"/>
</dbReference>
<gene>
    <name evidence="4" type="ORF">BI350_07935</name>
</gene>
<evidence type="ECO:0000256" key="2">
    <source>
        <dbReference type="ARBA" id="ARBA00023002"/>
    </source>
</evidence>
<dbReference type="AlphaFoldDB" id="A0A1D8JFI6"/>
<dbReference type="EMBL" id="CP017560">
    <property type="protein sequence ID" value="AOV07476.1"/>
    <property type="molecule type" value="Genomic_DNA"/>
</dbReference>
<dbReference type="PRINTS" id="PR00081">
    <property type="entry name" value="GDHRDH"/>
</dbReference>
<organism evidence="4 5">
    <name type="scientific">Sporosarcina ureilytica</name>
    <dbReference type="NCBI Taxonomy" id="298596"/>
    <lineage>
        <taxon>Bacteria</taxon>
        <taxon>Bacillati</taxon>
        <taxon>Bacillota</taxon>
        <taxon>Bacilli</taxon>
        <taxon>Bacillales</taxon>
        <taxon>Caryophanaceae</taxon>
        <taxon>Sporosarcina</taxon>
    </lineage>
</organism>
<dbReference type="InterPro" id="IPR050259">
    <property type="entry name" value="SDR"/>
</dbReference>
<comment type="similarity">
    <text evidence="1 3">Belongs to the short-chain dehydrogenases/reductases (SDR) family.</text>
</comment>
<proteinExistence type="inferred from homology"/>
<dbReference type="KEGG" id="surl:BI350_07935"/>
<dbReference type="FunFam" id="3.40.50.720:FF:000084">
    <property type="entry name" value="Short-chain dehydrogenase reductase"/>
    <property type="match status" value="1"/>
</dbReference>
<accession>A0A1D8JFI6</accession>
<dbReference type="InterPro" id="IPR002347">
    <property type="entry name" value="SDR_fam"/>
</dbReference>
<dbReference type="SUPFAM" id="SSF51735">
    <property type="entry name" value="NAD(P)-binding Rossmann-fold domains"/>
    <property type="match status" value="1"/>
</dbReference>
<dbReference type="GO" id="GO:0016491">
    <property type="term" value="F:oxidoreductase activity"/>
    <property type="evidence" value="ECO:0007669"/>
    <property type="project" value="UniProtKB-KW"/>
</dbReference>
<dbReference type="Pfam" id="PF00106">
    <property type="entry name" value="adh_short"/>
    <property type="match status" value="1"/>
</dbReference>
<name>A0A1D8JFI6_9BACL</name>
<dbReference type="GO" id="GO:0008206">
    <property type="term" value="P:bile acid metabolic process"/>
    <property type="evidence" value="ECO:0007669"/>
    <property type="project" value="UniProtKB-ARBA"/>
</dbReference>
<sequence length="243" mass="25747">MRLNNKVAIITGAASGMGIGEAIRFAEEGAKVVIAELEGTQAIAEKIKGFGGEAIAVSVNVMKTEDIKNCVELTDEIFGPVDVLINNAGVFDQYAKSLDTAIDQWNFFLYINLTSIFEFSNAVLPGMIERGTGSIVNIASIAGLVAGKGGAAYTTSKHGVIGYTKHLTSEYARYGIKINAICPGTIETPLVKDFLSNIPKVLVPTHTFGTTEQVSVLALNLASDEAHFMSGAIVPIEDGFTVQ</sequence>
<dbReference type="PANTHER" id="PTHR42879:SF2">
    <property type="entry name" value="3-OXOACYL-[ACYL-CARRIER-PROTEIN] REDUCTASE FABG"/>
    <property type="match status" value="1"/>
</dbReference>
<dbReference type="InterPro" id="IPR036291">
    <property type="entry name" value="NAD(P)-bd_dom_sf"/>
</dbReference>
<protein>
    <submittedName>
        <fullName evidence="4">2-hydroxypropyl-CoM dehydrogenase</fullName>
    </submittedName>
</protein>
<evidence type="ECO:0000313" key="4">
    <source>
        <dbReference type="EMBL" id="AOV07476.1"/>
    </source>
</evidence>
<evidence type="ECO:0000256" key="1">
    <source>
        <dbReference type="ARBA" id="ARBA00006484"/>
    </source>
</evidence>
<dbReference type="Proteomes" id="UP000185746">
    <property type="component" value="Chromosome"/>
</dbReference>
<reference evidence="4 5" key="1">
    <citation type="submission" date="2016-09" db="EMBL/GenBank/DDBJ databases">
        <title>Complete genome sequence of the Lysinibacillus sphaericus LMG 22257, a specie of Bacillus with ureolytic activity that can effectively biodeposit calcium carbonate.</title>
        <authorList>
            <person name="Yan W."/>
        </authorList>
    </citation>
    <scope>NUCLEOTIDE SEQUENCE [LARGE SCALE GENOMIC DNA]</scope>
    <source>
        <strain evidence="4 5">LMG 22257</strain>
    </source>
</reference>
<keyword evidence="2" id="KW-0560">Oxidoreductase</keyword>